<evidence type="ECO:0000256" key="1">
    <source>
        <dbReference type="ARBA" id="ARBA00005964"/>
    </source>
</evidence>
<evidence type="ECO:0000256" key="4">
    <source>
        <dbReference type="SAM" id="SignalP"/>
    </source>
</evidence>
<organism evidence="6 7">
    <name type="scientific">Geotrypetes seraphini</name>
    <name type="common">Gaboon caecilian</name>
    <name type="synonym">Caecilia seraphini</name>
    <dbReference type="NCBI Taxonomy" id="260995"/>
    <lineage>
        <taxon>Eukaryota</taxon>
        <taxon>Metazoa</taxon>
        <taxon>Chordata</taxon>
        <taxon>Craniata</taxon>
        <taxon>Vertebrata</taxon>
        <taxon>Euteleostomi</taxon>
        <taxon>Amphibia</taxon>
        <taxon>Gymnophiona</taxon>
        <taxon>Geotrypetes</taxon>
    </lineage>
</organism>
<keyword evidence="3" id="KW-1015">Disulfide bond</keyword>
<evidence type="ECO:0000256" key="3">
    <source>
        <dbReference type="ARBA" id="ARBA00023157"/>
    </source>
</evidence>
<protein>
    <submittedName>
        <fullName evidence="7">Fatty acyl-CoA hydrolase precursor, medium chain-like</fullName>
    </submittedName>
</protein>
<dbReference type="PROSITE" id="PS00941">
    <property type="entry name" value="CARBOXYLESTERASE_B_2"/>
    <property type="match status" value="1"/>
</dbReference>
<comment type="similarity">
    <text evidence="1">Belongs to the type-B carboxylesterase/lipase family.</text>
</comment>
<dbReference type="Pfam" id="PF00135">
    <property type="entry name" value="COesterase"/>
    <property type="match status" value="1"/>
</dbReference>
<dbReference type="InterPro" id="IPR029058">
    <property type="entry name" value="AB_hydrolase_fold"/>
</dbReference>
<dbReference type="PANTHER" id="PTHR11559">
    <property type="entry name" value="CARBOXYLESTERASE"/>
    <property type="match status" value="1"/>
</dbReference>
<dbReference type="Proteomes" id="UP000515159">
    <property type="component" value="Chromosome 4"/>
</dbReference>
<evidence type="ECO:0000313" key="7">
    <source>
        <dbReference type="RefSeq" id="XP_033799420.1"/>
    </source>
</evidence>
<dbReference type="GO" id="GO:0016787">
    <property type="term" value="F:hydrolase activity"/>
    <property type="evidence" value="ECO:0007669"/>
    <property type="project" value="UniProtKB-KW"/>
</dbReference>
<dbReference type="FunFam" id="3.40.50.1820:FF:000011">
    <property type="entry name" value="Carboxylic ester hydrolase"/>
    <property type="match status" value="1"/>
</dbReference>
<dbReference type="CDD" id="cd00312">
    <property type="entry name" value="Esterase_lipase"/>
    <property type="match status" value="1"/>
</dbReference>
<dbReference type="InParanoid" id="A0A6P8QU38"/>
<feature type="chain" id="PRO_5027535977" evidence="4">
    <location>
        <begin position="25"/>
        <end position="568"/>
    </location>
</feature>
<gene>
    <name evidence="7" type="primary">LOC117360002</name>
</gene>
<feature type="domain" description="Carboxylesterase type B" evidence="5">
    <location>
        <begin position="31"/>
        <end position="547"/>
    </location>
</feature>
<dbReference type="InterPro" id="IPR019819">
    <property type="entry name" value="Carboxylesterase_B_CS"/>
</dbReference>
<dbReference type="SUPFAM" id="SSF53474">
    <property type="entry name" value="alpha/beta-Hydrolases"/>
    <property type="match status" value="1"/>
</dbReference>
<keyword evidence="2" id="KW-0378">Hydrolase</keyword>
<dbReference type="GeneID" id="117360002"/>
<accession>A0A6P8QU38</accession>
<dbReference type="Gene3D" id="3.40.50.1820">
    <property type="entry name" value="alpha/beta hydrolase"/>
    <property type="match status" value="1"/>
</dbReference>
<feature type="signal peptide" evidence="4">
    <location>
        <begin position="1"/>
        <end position="24"/>
    </location>
</feature>
<dbReference type="AlphaFoldDB" id="A0A6P8QU38"/>
<dbReference type="RefSeq" id="XP_033799420.1">
    <property type="nucleotide sequence ID" value="XM_033943529.1"/>
</dbReference>
<name>A0A6P8QU38_GEOSA</name>
<evidence type="ECO:0000256" key="2">
    <source>
        <dbReference type="ARBA" id="ARBA00022801"/>
    </source>
</evidence>
<keyword evidence="4" id="KW-0732">Signal</keyword>
<dbReference type="KEGG" id="gsh:117360002"/>
<keyword evidence="6" id="KW-1185">Reference proteome</keyword>
<dbReference type="InterPro" id="IPR050309">
    <property type="entry name" value="Type-B_Carboxylest/Lipase"/>
</dbReference>
<dbReference type="InterPro" id="IPR002018">
    <property type="entry name" value="CarbesteraseB"/>
</dbReference>
<dbReference type="FunCoup" id="A0A6P8QU38">
    <property type="interactions" value="483"/>
</dbReference>
<evidence type="ECO:0000259" key="5">
    <source>
        <dbReference type="Pfam" id="PF00135"/>
    </source>
</evidence>
<dbReference type="OrthoDB" id="3200163at2759"/>
<reference evidence="7" key="1">
    <citation type="submission" date="2025-08" db="UniProtKB">
        <authorList>
            <consortium name="RefSeq"/>
        </authorList>
    </citation>
    <scope>IDENTIFICATION</scope>
</reference>
<proteinExistence type="inferred from homology"/>
<evidence type="ECO:0000313" key="6">
    <source>
        <dbReference type="Proteomes" id="UP000515159"/>
    </source>
</evidence>
<sequence length="568" mass="63012">MAVSARGLLLVCLISDIWLTTFSAKEQKVSQPSVVTKNGKLQGKLLSVNGTDRQVEAYLGIPFAKPPVGPLRFSPPQPAEPWHGVRDATSAPPLCLQTTGILDFLRETLKADIPSLRISEDCLYLNIYTPAQCKKKSELPVMVWIHGGGFVSGGASLFNGSVLSAYENVVMVTIQYRLGFLGFFSTGEEPVRGNWGFLDQLAALRWIQENIEDYGGDPNSVTIFGESAGGISVSALILSPLSKGLFHRAISESGTATLPGIFLSDPEVIAHFANTTANILGCDGKNFAAVVNCLRNKTEEELLDPSFSTSVPNVPAVVDGVFLPKSPEDFLPGEEGNPVPYLLGVNNHEFGWIIPSITQAHELLQGEDKENITSSIDDAVPFMIPYFEYFDLVKEEYLGDTEDPIQLRDLALEMFGDMMFVVPSVKTARYHRDSGLPVFLYEFQHRPSGYGNLRPDFVKADHGDELGYVLGNPFLPTYLSVLSIATDEEKSLSKTMMKYWANFARTGNPNGDELVEWPVYDNKEQYLQIDLKQKMGTQLKDHRMTFWTKDLPENIQQLKKEKKEHTEL</sequence>